<proteinExistence type="predicted"/>
<evidence type="ECO:0000313" key="4">
    <source>
        <dbReference type="EMBL" id="CAH1106748.1"/>
    </source>
</evidence>
<dbReference type="Pfam" id="PF13837">
    <property type="entry name" value="Myb_DNA-bind_4"/>
    <property type="match status" value="1"/>
</dbReference>
<dbReference type="InterPro" id="IPR001005">
    <property type="entry name" value="SANT/Myb"/>
</dbReference>
<organism evidence="4 5">
    <name type="scientific">Psylliodes chrysocephalus</name>
    <dbReference type="NCBI Taxonomy" id="3402493"/>
    <lineage>
        <taxon>Eukaryota</taxon>
        <taxon>Metazoa</taxon>
        <taxon>Ecdysozoa</taxon>
        <taxon>Arthropoda</taxon>
        <taxon>Hexapoda</taxon>
        <taxon>Insecta</taxon>
        <taxon>Pterygota</taxon>
        <taxon>Neoptera</taxon>
        <taxon>Endopterygota</taxon>
        <taxon>Coleoptera</taxon>
        <taxon>Polyphaga</taxon>
        <taxon>Cucujiformia</taxon>
        <taxon>Chrysomeloidea</taxon>
        <taxon>Chrysomelidae</taxon>
        <taxon>Galerucinae</taxon>
        <taxon>Alticini</taxon>
        <taxon>Psylliodes</taxon>
    </lineage>
</organism>
<dbReference type="InterPro" id="IPR009057">
    <property type="entry name" value="Homeodomain-like_sf"/>
</dbReference>
<dbReference type="Gene3D" id="1.10.10.60">
    <property type="entry name" value="Homeodomain-like"/>
    <property type="match status" value="1"/>
</dbReference>
<gene>
    <name evidence="4" type="ORF">PSYICH_LOCUS7433</name>
</gene>
<comment type="subcellular location">
    <subcellularLocation>
        <location evidence="1">Nucleus</location>
    </subcellularLocation>
</comment>
<evidence type="ECO:0000313" key="5">
    <source>
        <dbReference type="Proteomes" id="UP001153636"/>
    </source>
</evidence>
<dbReference type="PANTHER" id="PTHR47595">
    <property type="entry name" value="HEAT SHOCK 70 KDA PROTEIN 14"/>
    <property type="match status" value="1"/>
</dbReference>
<feature type="region of interest" description="Disordered" evidence="2">
    <location>
        <begin position="272"/>
        <end position="291"/>
    </location>
</feature>
<dbReference type="InterPro" id="IPR044822">
    <property type="entry name" value="Myb_DNA-bind_4"/>
</dbReference>
<dbReference type="PANTHER" id="PTHR47595:SF1">
    <property type="entry name" value="MYB_SANT-LIKE DNA-BINDING DOMAIN-CONTAINING PROTEIN"/>
    <property type="match status" value="1"/>
</dbReference>
<dbReference type="OrthoDB" id="6781290at2759"/>
<reference evidence="4" key="1">
    <citation type="submission" date="2022-01" db="EMBL/GenBank/DDBJ databases">
        <authorList>
            <person name="King R."/>
        </authorList>
    </citation>
    <scope>NUCLEOTIDE SEQUENCE</scope>
</reference>
<evidence type="ECO:0000259" key="3">
    <source>
        <dbReference type="PROSITE" id="PS50090"/>
    </source>
</evidence>
<feature type="domain" description="Myb-like" evidence="3">
    <location>
        <begin position="135"/>
        <end position="196"/>
    </location>
</feature>
<dbReference type="PROSITE" id="PS50090">
    <property type="entry name" value="MYB_LIKE"/>
    <property type="match status" value="1"/>
</dbReference>
<keyword evidence="5" id="KW-1185">Reference proteome</keyword>
<evidence type="ECO:0000256" key="1">
    <source>
        <dbReference type="ARBA" id="ARBA00004123"/>
    </source>
</evidence>
<evidence type="ECO:0000256" key="2">
    <source>
        <dbReference type="SAM" id="MobiDB-lite"/>
    </source>
</evidence>
<dbReference type="GO" id="GO:0005634">
    <property type="term" value="C:nucleus"/>
    <property type="evidence" value="ECO:0007669"/>
    <property type="project" value="UniProtKB-SubCell"/>
</dbReference>
<dbReference type="Proteomes" id="UP001153636">
    <property type="component" value="Chromosome 2"/>
</dbReference>
<accession>A0A9P0CUG1</accession>
<name>A0A9P0CUG1_9CUCU</name>
<dbReference type="AlphaFoldDB" id="A0A9P0CUG1"/>
<dbReference type="SMART" id="SM00717">
    <property type="entry name" value="SANT"/>
    <property type="match status" value="1"/>
</dbReference>
<dbReference type="SUPFAM" id="SSF46689">
    <property type="entry name" value="Homeodomain-like"/>
    <property type="match status" value="1"/>
</dbReference>
<sequence>MGLVNQKIRTEVPADLIEVFKEARVKPSPFRVLECSQSMFRKWMEHLGTFYKKKALFQTRPIREYRVSREHPRLVSYRTSFNGAWETAEIRGPSYKYRQGLTEKEFRLPALSYKEVEDNINPSIELIENRQAETDENLIRTTWSREEILSLINLYEEYEKKFKSTTIKNDKVWQEISSKIPSHTWEQCKNKFKYLKSKYIEKKDNMGAKATGAKAIRFDYFDKMEKIFRQHPNVAPVATASSSRGICNITSISSTSCHQEIYASLIPEQKNEKRKAIEEMPEEKNENDSLY</sequence>
<protein>
    <recommendedName>
        <fullName evidence="3">Myb-like domain-containing protein</fullName>
    </recommendedName>
</protein>
<dbReference type="EMBL" id="OV651814">
    <property type="protein sequence ID" value="CAH1106748.1"/>
    <property type="molecule type" value="Genomic_DNA"/>
</dbReference>